<evidence type="ECO:0000256" key="1">
    <source>
        <dbReference type="SAM" id="MobiDB-lite"/>
    </source>
</evidence>
<proteinExistence type="predicted"/>
<evidence type="ECO:0008006" key="3">
    <source>
        <dbReference type="Google" id="ProtNLM"/>
    </source>
</evidence>
<accession>A0A1B6LNN8</accession>
<feature type="compositionally biased region" description="Low complexity" evidence="1">
    <location>
        <begin position="84"/>
        <end position="102"/>
    </location>
</feature>
<dbReference type="AlphaFoldDB" id="A0A1B6LNN8"/>
<evidence type="ECO:0000313" key="2">
    <source>
        <dbReference type="EMBL" id="JAT25237.1"/>
    </source>
</evidence>
<feature type="region of interest" description="Disordered" evidence="1">
    <location>
        <begin position="84"/>
        <end position="103"/>
    </location>
</feature>
<sequence length="246" mass="30196">REQTRIRNIWTRQQDTNMLLKQHLDMIGRNEPIQRKARFWQSYVRALKDEPEYLAEDAWDAHERRMESIDELLPMKYRYPHYYRPSSSRASSVPPRSRSVPPTTLRAFSRARSTTPAPPHLRDILEEKEPSTKPIYTYTDDEFPGEPLYHRPYFGSYVRRPLAELLEPSLHMPRSRITRDPWWWDYPTLRPYSPYNRYPYTSLRYPMSPWWRSPYYLRDSYLSPIKRTYLWSYHPVRPFSYNYYWI</sequence>
<organism evidence="2">
    <name type="scientific">Graphocephala atropunctata</name>
    <dbReference type="NCBI Taxonomy" id="36148"/>
    <lineage>
        <taxon>Eukaryota</taxon>
        <taxon>Metazoa</taxon>
        <taxon>Ecdysozoa</taxon>
        <taxon>Arthropoda</taxon>
        <taxon>Hexapoda</taxon>
        <taxon>Insecta</taxon>
        <taxon>Pterygota</taxon>
        <taxon>Neoptera</taxon>
        <taxon>Paraneoptera</taxon>
        <taxon>Hemiptera</taxon>
        <taxon>Auchenorrhyncha</taxon>
        <taxon>Membracoidea</taxon>
        <taxon>Cicadellidae</taxon>
        <taxon>Cicadellinae</taxon>
        <taxon>Cicadellini</taxon>
        <taxon>Graphocephala</taxon>
    </lineage>
</organism>
<dbReference type="InterPro" id="IPR031828">
    <property type="entry name" value="Myofilin"/>
</dbReference>
<gene>
    <name evidence="2" type="ORF">g.48845</name>
</gene>
<reference evidence="2" key="1">
    <citation type="submission" date="2015-11" db="EMBL/GenBank/DDBJ databases">
        <title>De novo transcriptome assembly of four potential Pierce s Disease insect vectors from Arizona vineyards.</title>
        <authorList>
            <person name="Tassone E.E."/>
        </authorList>
    </citation>
    <scope>NUCLEOTIDE SEQUENCE</scope>
</reference>
<protein>
    <recommendedName>
        <fullName evidence="3">Myofilin</fullName>
    </recommendedName>
</protein>
<feature type="non-terminal residue" evidence="2">
    <location>
        <position position="1"/>
    </location>
</feature>
<dbReference type="Pfam" id="PF15929">
    <property type="entry name" value="Myofilin"/>
    <property type="match status" value="1"/>
</dbReference>
<name>A0A1B6LNN8_9HEMI</name>
<dbReference type="EMBL" id="GEBQ01014740">
    <property type="protein sequence ID" value="JAT25237.1"/>
    <property type="molecule type" value="Transcribed_RNA"/>
</dbReference>